<dbReference type="InterPro" id="IPR036396">
    <property type="entry name" value="Cyt_P450_sf"/>
</dbReference>
<dbReference type="STRING" id="1658172.A0A1B7NKB6"/>
<evidence type="ECO:0000313" key="2">
    <source>
        <dbReference type="Proteomes" id="UP000091918"/>
    </source>
</evidence>
<dbReference type="GO" id="GO:0005506">
    <property type="term" value="F:iron ion binding"/>
    <property type="evidence" value="ECO:0007669"/>
    <property type="project" value="InterPro"/>
</dbReference>
<feature type="non-terminal residue" evidence="1">
    <location>
        <position position="176"/>
    </location>
</feature>
<protein>
    <submittedName>
        <fullName evidence="1">Uncharacterized protein</fullName>
    </submittedName>
</protein>
<dbReference type="OrthoDB" id="1470350at2759"/>
<dbReference type="GO" id="GO:0004497">
    <property type="term" value="F:monooxygenase activity"/>
    <property type="evidence" value="ECO:0007669"/>
    <property type="project" value="InterPro"/>
</dbReference>
<proteinExistence type="predicted"/>
<name>A0A1B7NKB6_9EURO</name>
<keyword evidence="2" id="KW-1185">Reference proteome</keyword>
<dbReference type="GO" id="GO:0016705">
    <property type="term" value="F:oxidoreductase activity, acting on paired donors, with incorporation or reduction of molecular oxygen"/>
    <property type="evidence" value="ECO:0007669"/>
    <property type="project" value="InterPro"/>
</dbReference>
<gene>
    <name evidence="1" type="ORF">ACJ72_08579</name>
</gene>
<organism evidence="1 2">
    <name type="scientific">Emergomyces africanus</name>
    <dbReference type="NCBI Taxonomy" id="1955775"/>
    <lineage>
        <taxon>Eukaryota</taxon>
        <taxon>Fungi</taxon>
        <taxon>Dikarya</taxon>
        <taxon>Ascomycota</taxon>
        <taxon>Pezizomycotina</taxon>
        <taxon>Eurotiomycetes</taxon>
        <taxon>Eurotiomycetidae</taxon>
        <taxon>Onygenales</taxon>
        <taxon>Ajellomycetaceae</taxon>
        <taxon>Emergomyces</taxon>
    </lineage>
</organism>
<dbReference type="Gene3D" id="1.10.630.10">
    <property type="entry name" value="Cytochrome P450"/>
    <property type="match status" value="1"/>
</dbReference>
<comment type="caution">
    <text evidence="1">The sequence shown here is derived from an EMBL/GenBank/DDBJ whole genome shotgun (WGS) entry which is preliminary data.</text>
</comment>
<reference evidence="1 2" key="1">
    <citation type="submission" date="2015-07" db="EMBL/GenBank/DDBJ databases">
        <title>Emmonsia species relationships and genome sequence.</title>
        <authorList>
            <person name="Cuomo C.A."/>
            <person name="Schwartz I.S."/>
            <person name="Kenyon C."/>
            <person name="de Hoog G.S."/>
            <person name="Govender N.P."/>
            <person name="Botha A."/>
            <person name="Moreno L."/>
            <person name="de Vries M."/>
            <person name="Munoz J.F."/>
            <person name="Stielow J.B."/>
        </authorList>
    </citation>
    <scope>NUCLEOTIDE SEQUENCE [LARGE SCALE GENOMIC DNA]</scope>
    <source>
        <strain evidence="1 2">CBS 136260</strain>
    </source>
</reference>
<dbReference type="EMBL" id="LGUA01003291">
    <property type="protein sequence ID" value="OAX77126.1"/>
    <property type="molecule type" value="Genomic_DNA"/>
</dbReference>
<dbReference type="GO" id="GO:0020037">
    <property type="term" value="F:heme binding"/>
    <property type="evidence" value="ECO:0007669"/>
    <property type="project" value="InterPro"/>
</dbReference>
<dbReference type="AlphaFoldDB" id="A0A1B7NKB6"/>
<dbReference type="SUPFAM" id="SSF48264">
    <property type="entry name" value="Cytochrome P450"/>
    <property type="match status" value="1"/>
</dbReference>
<evidence type="ECO:0000313" key="1">
    <source>
        <dbReference type="EMBL" id="OAX77126.1"/>
    </source>
</evidence>
<sequence>MAFLAGIVAAAVLLVVAVWWYLRIPAGMPGNIPTVPFYVSSIAYFIDLGQDEIYDRWLRDPLENYGAVKFWVSSQWTVLLAKPEYINDLLRNANVYTKAGNSKRIPFSVIATFLGNNIISSHGKTWKLYSSIMKPGIQRRITDSSKLLGRSKQLVRTILQSQATAGTDFGIDLESV</sequence>
<accession>A0A1B7NKB6</accession>
<dbReference type="Proteomes" id="UP000091918">
    <property type="component" value="Unassembled WGS sequence"/>
</dbReference>